<sequence length="396" mass="45788">MKKLLWMIALLGLVIGQVSAQKSDMRHIDSLLSRSKHTEALRFAMNILSERPDDMALRHKVGDILAEVGDARGATREYEQVLIDFEPKEVIERKLALQQYRLGKYYDALGYLRSIFARGDTTFVDCDLAGRIFNQIFEPDSAIIYQREAVRLVPGSANNVIRLATNFQALELPDSVLLYTSAYLNHDSTNITVRGIRGLQYYNINKIDSAYLDFKVLYEQGDLSPNTLYYYGLCLKEKRQFREAAKVFLLSDTVTQGKNAWILLELGHLAKQKIIHPTPATEYYRRAEEAIKPDSALFMRVQQELAFSLFTENKLSESIKHWELVLENAPKHPQATYAMGMIYGKMKNSKQEKRYYERFLKLVANDPRISKEYDGLIEAVKERLQTLKEKEFMERK</sequence>
<dbReference type="Proteomes" id="UP000030125">
    <property type="component" value="Unassembled WGS sequence"/>
</dbReference>
<reference evidence="1 2" key="1">
    <citation type="submission" date="2014-08" db="EMBL/GenBank/DDBJ databases">
        <title>Porphyromonas cangingivalis strain:COT-109_OH1386 Genome sequencing.</title>
        <authorList>
            <person name="Wallis C."/>
            <person name="Deusch O."/>
            <person name="O'Flynn C."/>
            <person name="Davis I."/>
            <person name="Jospin G."/>
            <person name="Darling A.E."/>
            <person name="Coil D.A."/>
            <person name="Alexiev A."/>
            <person name="Horsfall A."/>
            <person name="Kirkwood N."/>
            <person name="Harris S."/>
            <person name="Eisen J.A."/>
        </authorList>
    </citation>
    <scope>NUCLEOTIDE SEQUENCE [LARGE SCALE GENOMIC DNA]</scope>
    <source>
        <strain evidence="2">COT-109 OH1386</strain>
    </source>
</reference>
<keyword evidence="2" id="KW-1185">Reference proteome</keyword>
<name>A0A0A2EVP4_PORCN</name>
<dbReference type="RefSeq" id="WP_036851277.1">
    <property type="nucleotide sequence ID" value="NZ_JQJD01000025.1"/>
</dbReference>
<dbReference type="SUPFAM" id="SSF81901">
    <property type="entry name" value="HCP-like"/>
    <property type="match status" value="1"/>
</dbReference>
<dbReference type="AlphaFoldDB" id="A0A0A2EVP4"/>
<dbReference type="PANTHER" id="PTHR12558:SF13">
    <property type="entry name" value="CELL DIVISION CYCLE PROTEIN 27 HOMOLOG"/>
    <property type="match status" value="1"/>
</dbReference>
<proteinExistence type="predicted"/>
<dbReference type="InterPro" id="IPR011990">
    <property type="entry name" value="TPR-like_helical_dom_sf"/>
</dbReference>
<dbReference type="EMBL" id="JQJD01000025">
    <property type="protein sequence ID" value="KGN81580.1"/>
    <property type="molecule type" value="Genomic_DNA"/>
</dbReference>
<dbReference type="InterPro" id="IPR019734">
    <property type="entry name" value="TPR_rpt"/>
</dbReference>
<comment type="caution">
    <text evidence="1">The sequence shown here is derived from an EMBL/GenBank/DDBJ whole genome shotgun (WGS) entry which is preliminary data.</text>
</comment>
<dbReference type="STRING" id="36874.HQ34_09035"/>
<organism evidence="1 2">
    <name type="scientific">Porphyromonas cangingivalis</name>
    <dbReference type="NCBI Taxonomy" id="36874"/>
    <lineage>
        <taxon>Bacteria</taxon>
        <taxon>Pseudomonadati</taxon>
        <taxon>Bacteroidota</taxon>
        <taxon>Bacteroidia</taxon>
        <taxon>Bacteroidales</taxon>
        <taxon>Porphyromonadaceae</taxon>
        <taxon>Porphyromonas</taxon>
    </lineage>
</organism>
<gene>
    <name evidence="1" type="ORF">HQ35_04170</name>
</gene>
<evidence type="ECO:0000313" key="1">
    <source>
        <dbReference type="EMBL" id="KGN81580.1"/>
    </source>
</evidence>
<dbReference type="eggNOG" id="COG0457">
    <property type="taxonomic scope" value="Bacteria"/>
</dbReference>
<dbReference type="OrthoDB" id="1047513at2"/>
<dbReference type="SUPFAM" id="SSF48452">
    <property type="entry name" value="TPR-like"/>
    <property type="match status" value="2"/>
</dbReference>
<evidence type="ECO:0000313" key="2">
    <source>
        <dbReference type="Proteomes" id="UP000030125"/>
    </source>
</evidence>
<dbReference type="PANTHER" id="PTHR12558">
    <property type="entry name" value="CELL DIVISION CYCLE 16,23,27"/>
    <property type="match status" value="1"/>
</dbReference>
<protein>
    <submittedName>
        <fullName evidence="1">Uncharacterized protein</fullName>
    </submittedName>
</protein>
<accession>A0A0A2EVP4</accession>
<dbReference type="SMART" id="SM00028">
    <property type="entry name" value="TPR"/>
    <property type="match status" value="2"/>
</dbReference>
<dbReference type="Gene3D" id="1.25.40.10">
    <property type="entry name" value="Tetratricopeptide repeat domain"/>
    <property type="match status" value="2"/>
</dbReference>